<dbReference type="AlphaFoldDB" id="A0A2Z7CCB5"/>
<name>A0A2Z7CCB5_9LAMI</name>
<evidence type="ECO:0000313" key="2">
    <source>
        <dbReference type="Proteomes" id="UP000250235"/>
    </source>
</evidence>
<sequence length="58" mass="6717">MYLLGTSFVDFEHVNFEPGVEETKQISLNYFNPFFTYARSQTALIDLFYALESALDVL</sequence>
<accession>A0A2Z7CCB5</accession>
<proteinExistence type="predicted"/>
<gene>
    <name evidence="1" type="ORF">F511_41767</name>
</gene>
<evidence type="ECO:0000313" key="1">
    <source>
        <dbReference type="EMBL" id="KZV44652.1"/>
    </source>
</evidence>
<dbReference type="Proteomes" id="UP000250235">
    <property type="component" value="Unassembled WGS sequence"/>
</dbReference>
<keyword evidence="2" id="KW-1185">Reference proteome</keyword>
<dbReference type="EMBL" id="KQ996594">
    <property type="protein sequence ID" value="KZV44652.1"/>
    <property type="molecule type" value="Genomic_DNA"/>
</dbReference>
<reference evidence="1 2" key="1">
    <citation type="journal article" date="2015" name="Proc. Natl. Acad. Sci. U.S.A.">
        <title>The resurrection genome of Boea hygrometrica: A blueprint for survival of dehydration.</title>
        <authorList>
            <person name="Xiao L."/>
            <person name="Yang G."/>
            <person name="Zhang L."/>
            <person name="Yang X."/>
            <person name="Zhao S."/>
            <person name="Ji Z."/>
            <person name="Zhou Q."/>
            <person name="Hu M."/>
            <person name="Wang Y."/>
            <person name="Chen M."/>
            <person name="Xu Y."/>
            <person name="Jin H."/>
            <person name="Xiao X."/>
            <person name="Hu G."/>
            <person name="Bao F."/>
            <person name="Hu Y."/>
            <person name="Wan P."/>
            <person name="Li L."/>
            <person name="Deng X."/>
            <person name="Kuang T."/>
            <person name="Xiang C."/>
            <person name="Zhu J.K."/>
            <person name="Oliver M.J."/>
            <person name="He Y."/>
        </authorList>
    </citation>
    <scope>NUCLEOTIDE SEQUENCE [LARGE SCALE GENOMIC DNA]</scope>
    <source>
        <strain evidence="2">cv. XS01</strain>
    </source>
</reference>
<protein>
    <submittedName>
        <fullName evidence="1">Uncharacterized protein</fullName>
    </submittedName>
</protein>
<organism evidence="1 2">
    <name type="scientific">Dorcoceras hygrometricum</name>
    <dbReference type="NCBI Taxonomy" id="472368"/>
    <lineage>
        <taxon>Eukaryota</taxon>
        <taxon>Viridiplantae</taxon>
        <taxon>Streptophyta</taxon>
        <taxon>Embryophyta</taxon>
        <taxon>Tracheophyta</taxon>
        <taxon>Spermatophyta</taxon>
        <taxon>Magnoliopsida</taxon>
        <taxon>eudicotyledons</taxon>
        <taxon>Gunneridae</taxon>
        <taxon>Pentapetalae</taxon>
        <taxon>asterids</taxon>
        <taxon>lamiids</taxon>
        <taxon>Lamiales</taxon>
        <taxon>Gesneriaceae</taxon>
        <taxon>Didymocarpoideae</taxon>
        <taxon>Trichosporeae</taxon>
        <taxon>Loxocarpinae</taxon>
        <taxon>Dorcoceras</taxon>
    </lineage>
</organism>